<dbReference type="Proteomes" id="UP001595882">
    <property type="component" value="Unassembled WGS sequence"/>
</dbReference>
<evidence type="ECO:0000313" key="1">
    <source>
        <dbReference type="EMBL" id="MFC4403626.1"/>
    </source>
</evidence>
<dbReference type="InterPro" id="IPR022551">
    <property type="entry name" value="BrxC"/>
</dbReference>
<proteinExistence type="predicted"/>
<gene>
    <name evidence="1" type="primary">ytxJ</name>
    <name evidence="1" type="ORF">ACFOY7_11160</name>
</gene>
<dbReference type="Pfam" id="PF11009">
    <property type="entry name" value="BrxC"/>
    <property type="match status" value="1"/>
</dbReference>
<reference evidence="2" key="1">
    <citation type="journal article" date="2019" name="Int. J. Syst. Evol. Microbiol.">
        <title>The Global Catalogue of Microorganisms (GCM) 10K type strain sequencing project: providing services to taxonomists for standard genome sequencing and annotation.</title>
        <authorList>
            <consortium name="The Broad Institute Genomics Platform"/>
            <consortium name="The Broad Institute Genome Sequencing Center for Infectious Disease"/>
            <person name="Wu L."/>
            <person name="Ma J."/>
        </authorList>
    </citation>
    <scope>NUCLEOTIDE SEQUENCE [LARGE SCALE GENOMIC DNA]</scope>
    <source>
        <strain evidence="2">CCUG 37865</strain>
    </source>
</reference>
<sequence>MIKDINDITTFQEIEQQYENFLLLKHSLTCPISAAANQAYENFDNQSDKSLFRLYVQTSRELSDYIAKRYNHKHESPQVLKIENTKVTWSATHYDITENALTENS</sequence>
<dbReference type="EMBL" id="JBHSDT010000008">
    <property type="protein sequence ID" value="MFC4403626.1"/>
    <property type="molecule type" value="Genomic_DNA"/>
</dbReference>
<protein>
    <submittedName>
        <fullName evidence="1">Bacillithiol system redox-active protein YtxJ</fullName>
    </submittedName>
</protein>
<dbReference type="NCBIfam" id="TIGR04019">
    <property type="entry name" value="B_thiol_YtxJ"/>
    <property type="match status" value="1"/>
</dbReference>
<organism evidence="1 2">
    <name type="scientific">Gracilibacillus xinjiangensis</name>
    <dbReference type="NCBI Taxonomy" id="1193282"/>
    <lineage>
        <taxon>Bacteria</taxon>
        <taxon>Bacillati</taxon>
        <taxon>Bacillota</taxon>
        <taxon>Bacilli</taxon>
        <taxon>Bacillales</taxon>
        <taxon>Bacillaceae</taxon>
        <taxon>Gracilibacillus</taxon>
    </lineage>
</organism>
<evidence type="ECO:0000313" key="2">
    <source>
        <dbReference type="Proteomes" id="UP001595882"/>
    </source>
</evidence>
<keyword evidence="2" id="KW-1185">Reference proteome</keyword>
<dbReference type="RefSeq" id="WP_390252159.1">
    <property type="nucleotide sequence ID" value="NZ_JBHSDT010000008.1"/>
</dbReference>
<dbReference type="Gene3D" id="3.40.30.10">
    <property type="entry name" value="Glutaredoxin"/>
    <property type="match status" value="1"/>
</dbReference>
<name>A0ABV8WUT3_9BACI</name>
<accession>A0ABV8WUT3</accession>
<comment type="caution">
    <text evidence="1">The sequence shown here is derived from an EMBL/GenBank/DDBJ whole genome shotgun (WGS) entry which is preliminary data.</text>
</comment>